<name>L1L297_9ACTN</name>
<dbReference type="EMBL" id="AEJC01000186">
    <property type="protein sequence ID" value="EKX66924.1"/>
    <property type="molecule type" value="Genomic_DNA"/>
</dbReference>
<sequence>MRERWDVAATAPTVVGASVLAEGMPRNYVRHLSSVQCMEPS</sequence>
<comment type="caution">
    <text evidence="1">The sequence shown here is derived from an EMBL/GenBank/DDBJ whole genome shotgun (WGS) entry which is preliminary data.</text>
</comment>
<accession>L1L297</accession>
<evidence type="ECO:0000313" key="2">
    <source>
        <dbReference type="Proteomes" id="UP000010411"/>
    </source>
</evidence>
<dbReference type="AlphaFoldDB" id="L1L297"/>
<gene>
    <name evidence="1" type="ORF">STRIP9103_06251</name>
</gene>
<protein>
    <submittedName>
        <fullName evidence="1">Uncharacterized protein</fullName>
    </submittedName>
</protein>
<proteinExistence type="predicted"/>
<reference evidence="1 2" key="1">
    <citation type="submission" date="2012-11" db="EMBL/GenBank/DDBJ databases">
        <authorList>
            <person name="Huguet-Tapia J.C."/>
            <person name="Durkin A.S."/>
            <person name="Pettis G.S."/>
            <person name="Badger J.H."/>
        </authorList>
    </citation>
    <scope>NUCLEOTIDE SEQUENCE [LARGE SCALE GENOMIC DNA]</scope>
    <source>
        <strain evidence="1 2">91-03</strain>
    </source>
</reference>
<dbReference type="Proteomes" id="UP000010411">
    <property type="component" value="Unassembled WGS sequence"/>
</dbReference>
<evidence type="ECO:0000313" key="1">
    <source>
        <dbReference type="EMBL" id="EKX66924.1"/>
    </source>
</evidence>
<keyword evidence="2" id="KW-1185">Reference proteome</keyword>
<organism evidence="1 2">
    <name type="scientific">Streptomyces ipomoeae 91-03</name>
    <dbReference type="NCBI Taxonomy" id="698759"/>
    <lineage>
        <taxon>Bacteria</taxon>
        <taxon>Bacillati</taxon>
        <taxon>Actinomycetota</taxon>
        <taxon>Actinomycetes</taxon>
        <taxon>Kitasatosporales</taxon>
        <taxon>Streptomycetaceae</taxon>
        <taxon>Streptomyces</taxon>
    </lineage>
</organism>